<dbReference type="RefSeq" id="XP_033689219.1">
    <property type="nucleotide sequence ID" value="XM_033827783.1"/>
</dbReference>
<feature type="region of interest" description="Disordered" evidence="1">
    <location>
        <begin position="89"/>
        <end position="125"/>
    </location>
</feature>
<dbReference type="Proteomes" id="UP000800094">
    <property type="component" value="Unassembled WGS sequence"/>
</dbReference>
<dbReference type="OrthoDB" id="3799196at2759"/>
<feature type="compositionally biased region" description="Polar residues" evidence="1">
    <location>
        <begin position="95"/>
        <end position="115"/>
    </location>
</feature>
<proteinExistence type="predicted"/>
<keyword evidence="3" id="KW-1185">Reference proteome</keyword>
<name>A0A6A6IUH9_9PLEO</name>
<dbReference type="EMBL" id="ML987190">
    <property type="protein sequence ID" value="KAF2254215.1"/>
    <property type="molecule type" value="Genomic_DNA"/>
</dbReference>
<gene>
    <name evidence="2" type="ORF">BU26DRAFT_514195</name>
</gene>
<evidence type="ECO:0000256" key="1">
    <source>
        <dbReference type="SAM" id="MobiDB-lite"/>
    </source>
</evidence>
<evidence type="ECO:0000313" key="3">
    <source>
        <dbReference type="Proteomes" id="UP000800094"/>
    </source>
</evidence>
<protein>
    <submittedName>
        <fullName evidence="2">Uncharacterized protein</fullName>
    </submittedName>
</protein>
<evidence type="ECO:0000313" key="2">
    <source>
        <dbReference type="EMBL" id="KAF2254215.1"/>
    </source>
</evidence>
<dbReference type="AlphaFoldDB" id="A0A6A6IUH9"/>
<dbReference type="GeneID" id="54581113"/>
<sequence length="125" mass="14127">MTTIKARTKAEAVRAHAGHSSNQWKQFMKFTRQAAERLLINAPTATWIDIKDADQNLVLEAVNVQLQENEIPLVTLEILAWRMPRAMGELRKPSETSSRAESSQVMSPSNDTPVRTSYYDPARDT</sequence>
<accession>A0A6A6IUH9</accession>
<reference evidence="2" key="1">
    <citation type="journal article" date="2020" name="Stud. Mycol.">
        <title>101 Dothideomycetes genomes: a test case for predicting lifestyles and emergence of pathogens.</title>
        <authorList>
            <person name="Haridas S."/>
            <person name="Albert R."/>
            <person name="Binder M."/>
            <person name="Bloem J."/>
            <person name="Labutti K."/>
            <person name="Salamov A."/>
            <person name="Andreopoulos B."/>
            <person name="Baker S."/>
            <person name="Barry K."/>
            <person name="Bills G."/>
            <person name="Bluhm B."/>
            <person name="Cannon C."/>
            <person name="Castanera R."/>
            <person name="Culley D."/>
            <person name="Daum C."/>
            <person name="Ezra D."/>
            <person name="Gonzalez J."/>
            <person name="Henrissat B."/>
            <person name="Kuo A."/>
            <person name="Liang C."/>
            <person name="Lipzen A."/>
            <person name="Lutzoni F."/>
            <person name="Magnuson J."/>
            <person name="Mondo S."/>
            <person name="Nolan M."/>
            <person name="Ohm R."/>
            <person name="Pangilinan J."/>
            <person name="Park H.-J."/>
            <person name="Ramirez L."/>
            <person name="Alfaro M."/>
            <person name="Sun H."/>
            <person name="Tritt A."/>
            <person name="Yoshinaga Y."/>
            <person name="Zwiers L.-H."/>
            <person name="Turgeon B."/>
            <person name="Goodwin S."/>
            <person name="Spatafora J."/>
            <person name="Crous P."/>
            <person name="Grigoriev I."/>
        </authorList>
    </citation>
    <scope>NUCLEOTIDE SEQUENCE</scope>
    <source>
        <strain evidence="2">CBS 122368</strain>
    </source>
</reference>
<organism evidence="2 3">
    <name type="scientific">Trematosphaeria pertusa</name>
    <dbReference type="NCBI Taxonomy" id="390896"/>
    <lineage>
        <taxon>Eukaryota</taxon>
        <taxon>Fungi</taxon>
        <taxon>Dikarya</taxon>
        <taxon>Ascomycota</taxon>
        <taxon>Pezizomycotina</taxon>
        <taxon>Dothideomycetes</taxon>
        <taxon>Pleosporomycetidae</taxon>
        <taxon>Pleosporales</taxon>
        <taxon>Massarineae</taxon>
        <taxon>Trematosphaeriaceae</taxon>
        <taxon>Trematosphaeria</taxon>
    </lineage>
</organism>